<dbReference type="PANTHER" id="PTHR24305">
    <property type="entry name" value="CYTOCHROME P450"/>
    <property type="match status" value="1"/>
</dbReference>
<dbReference type="RefSeq" id="WP_186404056.1">
    <property type="nucleotide sequence ID" value="NZ_CP017717.1"/>
</dbReference>
<feature type="binding site" description="axial binding residue" evidence="3">
    <location>
        <position position="386"/>
    </location>
    <ligand>
        <name>heme</name>
        <dbReference type="ChEBI" id="CHEBI:30413"/>
    </ligand>
    <ligandPart>
        <name>Fe</name>
        <dbReference type="ChEBI" id="CHEBI:18248"/>
    </ligandPart>
</feature>
<dbReference type="PRINTS" id="PR00385">
    <property type="entry name" value="P450"/>
</dbReference>
<keyword evidence="6" id="KW-1185">Reference proteome</keyword>
<evidence type="ECO:0000313" key="5">
    <source>
        <dbReference type="EMBL" id="AQZ64525.1"/>
    </source>
</evidence>
<proteinExistence type="inferred from homology"/>
<protein>
    <recommendedName>
        <fullName evidence="7">Cytochrome P450</fullName>
    </recommendedName>
</protein>
<keyword evidence="3 4" id="KW-0479">Metal-binding</keyword>
<dbReference type="AlphaFoldDB" id="A0A1V0A2U9"/>
<dbReference type="SUPFAM" id="SSF48264">
    <property type="entry name" value="Cytochrome P450"/>
    <property type="match status" value="1"/>
</dbReference>
<keyword evidence="3 4" id="KW-0408">Iron</keyword>
<organism evidence="5 6">
    <name type="scientific">[Actinomadura] parvosata subsp. kistnae</name>
    <dbReference type="NCBI Taxonomy" id="1909395"/>
    <lineage>
        <taxon>Bacteria</taxon>
        <taxon>Bacillati</taxon>
        <taxon>Actinomycetota</taxon>
        <taxon>Actinomycetes</taxon>
        <taxon>Streptosporangiales</taxon>
        <taxon>Streptosporangiaceae</taxon>
        <taxon>Nonomuraea</taxon>
    </lineage>
</organism>
<dbReference type="GO" id="GO:0016705">
    <property type="term" value="F:oxidoreductase activity, acting on paired donors, with incorporation or reduction of molecular oxygen"/>
    <property type="evidence" value="ECO:0007669"/>
    <property type="project" value="InterPro"/>
</dbReference>
<keyword evidence="4" id="KW-0560">Oxidoreductase</keyword>
<dbReference type="Pfam" id="PF00067">
    <property type="entry name" value="p450"/>
    <property type="match status" value="1"/>
</dbReference>
<comment type="similarity">
    <text evidence="2 4">Belongs to the cytochrome P450 family.</text>
</comment>
<evidence type="ECO:0000313" key="6">
    <source>
        <dbReference type="Proteomes" id="UP000190797"/>
    </source>
</evidence>
<dbReference type="PRINTS" id="PR00463">
    <property type="entry name" value="EP450I"/>
</dbReference>
<dbReference type="GO" id="GO:0005506">
    <property type="term" value="F:iron ion binding"/>
    <property type="evidence" value="ECO:0007669"/>
    <property type="project" value="InterPro"/>
</dbReference>
<dbReference type="Proteomes" id="UP000190797">
    <property type="component" value="Chromosome"/>
</dbReference>
<dbReference type="STRING" id="1909395.BKM31_26440"/>
<accession>A0A1V0A2U9</accession>
<keyword evidence="4" id="KW-0503">Monooxygenase</keyword>
<dbReference type="GO" id="GO:0004497">
    <property type="term" value="F:monooxygenase activity"/>
    <property type="evidence" value="ECO:0007669"/>
    <property type="project" value="UniProtKB-KW"/>
</dbReference>
<dbReference type="PANTHER" id="PTHR24305:SF166">
    <property type="entry name" value="CYTOCHROME P450 12A4, MITOCHONDRIAL-RELATED"/>
    <property type="match status" value="1"/>
</dbReference>
<evidence type="ECO:0000256" key="4">
    <source>
        <dbReference type="RuleBase" id="RU000461"/>
    </source>
</evidence>
<evidence type="ECO:0008006" key="7">
    <source>
        <dbReference type="Google" id="ProtNLM"/>
    </source>
</evidence>
<reference evidence="6" key="1">
    <citation type="journal article" date="2017" name="Med. Chem. Commun.">
        <title>Nonomuraea sp. ATCC 55076 harbours the largest actinomycete chromosome to date and the kistamicin biosynthetic gene cluster.</title>
        <authorList>
            <person name="Nazari B."/>
            <person name="Forneris C.C."/>
            <person name="Gibson M.I."/>
            <person name="Moon K."/>
            <person name="Schramma K.R."/>
            <person name="Seyedsayamdost M.R."/>
        </authorList>
    </citation>
    <scope>NUCLEOTIDE SEQUENCE [LARGE SCALE GENOMIC DNA]</scope>
    <source>
        <strain evidence="6">ATCC 55076</strain>
    </source>
</reference>
<dbReference type="InterPro" id="IPR036396">
    <property type="entry name" value="Cyt_P450_sf"/>
</dbReference>
<dbReference type="EMBL" id="CP017717">
    <property type="protein sequence ID" value="AQZ64525.1"/>
    <property type="molecule type" value="Genomic_DNA"/>
</dbReference>
<sequence length="444" mass="48847">MPRRPAASAWEPWLGSGALLAALSSDDRLVERMFERTGGMFRLWLPGAGKAVMLADPALVRDVCRAPADVIDAARANRVQEPVIGRQGLACLDGQEHRRLRQAMAPAVREQVSLRLRATTERLARRVADDCPIGVPFALEPRLHLALMEAILSITLGLGPAAQRAWEGPLRELFRRAASYEISVRYLLRQVGGLALWPSFHRSRNACDRLIHDEIARRRHPIEPDQADGGGDDLLGMLLRARGDDGARLTDEVIRDQVMSMIAGARTTTATGLTWAFERLVRHPEVMSRLVAESDKGAGDAYAGAVVYEALRVRPPVAFFGRVVRRPFELGGRVLSPGTTIVVHLRCLHHSPGLHPEPAAFRPERWLERRPGGYGWMPFGAGTHTCLGDQLAIMQMKVFLQVFARTLDLSPARAADEPVRLMAISNTPGEGCRVVARRRAATAG</sequence>
<dbReference type="Gene3D" id="1.10.630.10">
    <property type="entry name" value="Cytochrome P450"/>
    <property type="match status" value="1"/>
</dbReference>
<evidence type="ECO:0000256" key="1">
    <source>
        <dbReference type="ARBA" id="ARBA00001971"/>
    </source>
</evidence>
<dbReference type="InterPro" id="IPR002401">
    <property type="entry name" value="Cyt_P450_E_grp-I"/>
</dbReference>
<evidence type="ECO:0000256" key="3">
    <source>
        <dbReference type="PIRSR" id="PIRSR602401-1"/>
    </source>
</evidence>
<dbReference type="InterPro" id="IPR017972">
    <property type="entry name" value="Cyt_P450_CS"/>
</dbReference>
<dbReference type="GO" id="GO:0020037">
    <property type="term" value="F:heme binding"/>
    <property type="evidence" value="ECO:0007669"/>
    <property type="project" value="InterPro"/>
</dbReference>
<name>A0A1V0A2U9_9ACTN</name>
<keyword evidence="3 4" id="KW-0349">Heme</keyword>
<evidence type="ECO:0000256" key="2">
    <source>
        <dbReference type="ARBA" id="ARBA00010617"/>
    </source>
</evidence>
<dbReference type="KEGG" id="noa:BKM31_26440"/>
<dbReference type="PROSITE" id="PS00086">
    <property type="entry name" value="CYTOCHROME_P450"/>
    <property type="match status" value="1"/>
</dbReference>
<dbReference type="InterPro" id="IPR001128">
    <property type="entry name" value="Cyt_P450"/>
</dbReference>
<comment type="cofactor">
    <cofactor evidence="1 3">
        <name>heme</name>
        <dbReference type="ChEBI" id="CHEBI:30413"/>
    </cofactor>
</comment>
<gene>
    <name evidence="5" type="ORF">BKM31_26440</name>
</gene>
<dbReference type="InterPro" id="IPR050121">
    <property type="entry name" value="Cytochrome_P450_monoxygenase"/>
</dbReference>